<dbReference type="EMBL" id="JAEEGC010000178">
    <property type="protein sequence ID" value="MBV7276447.1"/>
    <property type="molecule type" value="Genomic_DNA"/>
</dbReference>
<dbReference type="RefSeq" id="WP_218323528.1">
    <property type="nucleotide sequence ID" value="NZ_JAEEGC010000178.1"/>
</dbReference>
<proteinExistence type="predicted"/>
<keyword evidence="3" id="KW-1185">Reference proteome</keyword>
<accession>A0A949TW59</accession>
<sequence>MIKNKNKKSLFGKALALASLTLVALTLTSVKVNAIQGLPNQNNDAGDKLTAQAVSPEGKVTRASFNWNAPQHVYWYDGVGGRSNQVFLSAYKDFIVYSVIPQPANHDYSNTRNNGQMYENANVDPGYIQAYGLVYGSPNFKNWSVDMNDVSLATVRQGCDVIR</sequence>
<dbReference type="AlphaFoldDB" id="A0A949TW59"/>
<evidence type="ECO:0000256" key="1">
    <source>
        <dbReference type="SAM" id="SignalP"/>
    </source>
</evidence>
<gene>
    <name evidence="2" type="ORF">I6U48_26560</name>
</gene>
<reference evidence="2" key="1">
    <citation type="submission" date="2020-12" db="EMBL/GenBank/DDBJ databases">
        <title>Clostridium thailandense sp. nov., a novel acetogenic bacterium isolated from peat land soil in Thailand.</title>
        <authorList>
            <person name="Chaikitkaew S."/>
            <person name="Birkeland N.K."/>
        </authorList>
    </citation>
    <scope>NUCLEOTIDE SEQUENCE</scope>
    <source>
        <strain evidence="2">PL3</strain>
    </source>
</reference>
<evidence type="ECO:0000313" key="2">
    <source>
        <dbReference type="EMBL" id="MBV7276447.1"/>
    </source>
</evidence>
<protein>
    <submittedName>
        <fullName evidence="2">Uncharacterized protein</fullName>
    </submittedName>
</protein>
<comment type="caution">
    <text evidence="2">The sequence shown here is derived from an EMBL/GenBank/DDBJ whole genome shotgun (WGS) entry which is preliminary data.</text>
</comment>
<feature type="chain" id="PRO_5038548804" evidence="1">
    <location>
        <begin position="25"/>
        <end position="163"/>
    </location>
</feature>
<name>A0A949TW59_9CLOT</name>
<organism evidence="2 3">
    <name type="scientific">Clostridium thailandense</name>
    <dbReference type="NCBI Taxonomy" id="2794346"/>
    <lineage>
        <taxon>Bacteria</taxon>
        <taxon>Bacillati</taxon>
        <taxon>Bacillota</taxon>
        <taxon>Clostridia</taxon>
        <taxon>Eubacteriales</taxon>
        <taxon>Clostridiaceae</taxon>
        <taxon>Clostridium</taxon>
    </lineage>
</organism>
<feature type="signal peptide" evidence="1">
    <location>
        <begin position="1"/>
        <end position="24"/>
    </location>
</feature>
<evidence type="ECO:0000313" key="3">
    <source>
        <dbReference type="Proteomes" id="UP000694308"/>
    </source>
</evidence>
<dbReference type="Proteomes" id="UP000694308">
    <property type="component" value="Unassembled WGS sequence"/>
</dbReference>
<keyword evidence="1" id="KW-0732">Signal</keyword>